<gene>
    <name evidence="5" type="ORF">SAMN05518682_0933</name>
</gene>
<keyword evidence="3" id="KW-0804">Transcription</keyword>
<dbReference type="InterPro" id="IPR036388">
    <property type="entry name" value="WH-like_DNA-bd_sf"/>
</dbReference>
<dbReference type="EMBL" id="FTMI01000002">
    <property type="protein sequence ID" value="SIQ04580.1"/>
    <property type="molecule type" value="Genomic_DNA"/>
</dbReference>
<evidence type="ECO:0000313" key="5">
    <source>
        <dbReference type="EMBL" id="SIQ04580.1"/>
    </source>
</evidence>
<dbReference type="AlphaFoldDB" id="A0A1N6PJR0"/>
<feature type="domain" description="HTH luxR-type" evidence="4">
    <location>
        <begin position="17"/>
        <end position="82"/>
    </location>
</feature>
<reference evidence="6" key="1">
    <citation type="submission" date="2017-01" db="EMBL/GenBank/DDBJ databases">
        <authorList>
            <person name="Varghese N."/>
            <person name="Submissions S."/>
        </authorList>
    </citation>
    <scope>NUCLEOTIDE SEQUENCE [LARGE SCALE GENOMIC DNA]</scope>
    <source>
        <strain evidence="6">3bp</strain>
    </source>
</reference>
<dbReference type="GO" id="GO:0003677">
    <property type="term" value="F:DNA binding"/>
    <property type="evidence" value="ECO:0007669"/>
    <property type="project" value="UniProtKB-KW"/>
</dbReference>
<name>A0A1N6PJR0_9MICO</name>
<dbReference type="Gene3D" id="1.10.10.10">
    <property type="entry name" value="Winged helix-like DNA-binding domain superfamily/Winged helix DNA-binding domain"/>
    <property type="match status" value="1"/>
</dbReference>
<accession>A0A1N6PJR0</accession>
<organism evidence="5 6">
    <name type="scientific">Cellulosimicrobium aquatile</name>
    <dbReference type="NCBI Taxonomy" id="1612203"/>
    <lineage>
        <taxon>Bacteria</taxon>
        <taxon>Bacillati</taxon>
        <taxon>Actinomycetota</taxon>
        <taxon>Actinomycetes</taxon>
        <taxon>Micrococcales</taxon>
        <taxon>Promicromonosporaceae</taxon>
        <taxon>Cellulosimicrobium</taxon>
    </lineage>
</organism>
<evidence type="ECO:0000256" key="2">
    <source>
        <dbReference type="ARBA" id="ARBA00023125"/>
    </source>
</evidence>
<protein>
    <submittedName>
        <fullName evidence="5">Regulatory protein, luxR family</fullName>
    </submittedName>
</protein>
<dbReference type="GO" id="GO:0006355">
    <property type="term" value="P:regulation of DNA-templated transcription"/>
    <property type="evidence" value="ECO:0007669"/>
    <property type="project" value="InterPro"/>
</dbReference>
<evidence type="ECO:0000259" key="4">
    <source>
        <dbReference type="PROSITE" id="PS50043"/>
    </source>
</evidence>
<dbReference type="CDD" id="cd06170">
    <property type="entry name" value="LuxR_C_like"/>
    <property type="match status" value="1"/>
</dbReference>
<dbReference type="RefSeq" id="WP_043653127.1">
    <property type="nucleotide sequence ID" value="NZ_FTMI01000002.1"/>
</dbReference>
<dbReference type="SMART" id="SM00421">
    <property type="entry name" value="HTH_LUXR"/>
    <property type="match status" value="1"/>
</dbReference>
<evidence type="ECO:0000313" key="6">
    <source>
        <dbReference type="Proteomes" id="UP000186235"/>
    </source>
</evidence>
<dbReference type="PROSITE" id="PS50043">
    <property type="entry name" value="HTH_LUXR_2"/>
    <property type="match status" value="1"/>
</dbReference>
<dbReference type="Proteomes" id="UP000186235">
    <property type="component" value="Unassembled WGS sequence"/>
</dbReference>
<dbReference type="Pfam" id="PF00196">
    <property type="entry name" value="GerE"/>
    <property type="match status" value="1"/>
</dbReference>
<dbReference type="InterPro" id="IPR000792">
    <property type="entry name" value="Tscrpt_reg_LuxR_C"/>
</dbReference>
<dbReference type="PANTHER" id="PTHR44688:SF16">
    <property type="entry name" value="DNA-BINDING TRANSCRIPTIONAL ACTIVATOR DEVR_DOSR"/>
    <property type="match status" value="1"/>
</dbReference>
<proteinExistence type="predicted"/>
<sequence length="84" mass="9288">MSTIELVRPVAAPSERIATPIAPLTRRERVVLSNLSEDVTLEQIATKLFVTRNTVKSQVRSLYRKLGVSTRAEAVAWARAAGLR</sequence>
<dbReference type="SUPFAM" id="SSF46894">
    <property type="entry name" value="C-terminal effector domain of the bipartite response regulators"/>
    <property type="match status" value="1"/>
</dbReference>
<dbReference type="InterPro" id="IPR016032">
    <property type="entry name" value="Sig_transdc_resp-reg_C-effctor"/>
</dbReference>
<keyword evidence="6" id="KW-1185">Reference proteome</keyword>
<dbReference type="PRINTS" id="PR00038">
    <property type="entry name" value="HTHLUXR"/>
</dbReference>
<keyword evidence="1" id="KW-0805">Transcription regulation</keyword>
<evidence type="ECO:0000256" key="1">
    <source>
        <dbReference type="ARBA" id="ARBA00023015"/>
    </source>
</evidence>
<dbReference type="GeneID" id="95682890"/>
<evidence type="ECO:0000256" key="3">
    <source>
        <dbReference type="ARBA" id="ARBA00023163"/>
    </source>
</evidence>
<dbReference type="PANTHER" id="PTHR44688">
    <property type="entry name" value="DNA-BINDING TRANSCRIPTIONAL ACTIVATOR DEVR_DOSR"/>
    <property type="match status" value="1"/>
</dbReference>
<keyword evidence="2" id="KW-0238">DNA-binding</keyword>